<dbReference type="EMBL" id="ML213615">
    <property type="protein sequence ID" value="TFK36186.1"/>
    <property type="molecule type" value="Genomic_DNA"/>
</dbReference>
<accession>A0A5C3LVP3</accession>
<feature type="transmembrane region" description="Helical" evidence="1">
    <location>
        <begin position="71"/>
        <end position="94"/>
    </location>
</feature>
<feature type="transmembrane region" description="Helical" evidence="1">
    <location>
        <begin position="27"/>
        <end position="45"/>
    </location>
</feature>
<evidence type="ECO:0000256" key="1">
    <source>
        <dbReference type="SAM" id="Phobius"/>
    </source>
</evidence>
<evidence type="ECO:0000313" key="3">
    <source>
        <dbReference type="Proteomes" id="UP000308652"/>
    </source>
</evidence>
<keyword evidence="3" id="KW-1185">Reference proteome</keyword>
<gene>
    <name evidence="2" type="ORF">BDQ12DRAFT_252578</name>
</gene>
<reference evidence="2 3" key="1">
    <citation type="journal article" date="2019" name="Nat. Ecol. Evol.">
        <title>Megaphylogeny resolves global patterns of mushroom evolution.</title>
        <authorList>
            <person name="Varga T."/>
            <person name="Krizsan K."/>
            <person name="Foldi C."/>
            <person name="Dima B."/>
            <person name="Sanchez-Garcia M."/>
            <person name="Sanchez-Ramirez S."/>
            <person name="Szollosi G.J."/>
            <person name="Szarkandi J.G."/>
            <person name="Papp V."/>
            <person name="Albert L."/>
            <person name="Andreopoulos W."/>
            <person name="Angelini C."/>
            <person name="Antonin V."/>
            <person name="Barry K.W."/>
            <person name="Bougher N.L."/>
            <person name="Buchanan P."/>
            <person name="Buyck B."/>
            <person name="Bense V."/>
            <person name="Catcheside P."/>
            <person name="Chovatia M."/>
            <person name="Cooper J."/>
            <person name="Damon W."/>
            <person name="Desjardin D."/>
            <person name="Finy P."/>
            <person name="Geml J."/>
            <person name="Haridas S."/>
            <person name="Hughes K."/>
            <person name="Justo A."/>
            <person name="Karasinski D."/>
            <person name="Kautmanova I."/>
            <person name="Kiss B."/>
            <person name="Kocsube S."/>
            <person name="Kotiranta H."/>
            <person name="LaButti K.M."/>
            <person name="Lechner B.E."/>
            <person name="Liimatainen K."/>
            <person name="Lipzen A."/>
            <person name="Lukacs Z."/>
            <person name="Mihaltcheva S."/>
            <person name="Morgado L.N."/>
            <person name="Niskanen T."/>
            <person name="Noordeloos M.E."/>
            <person name="Ohm R.A."/>
            <person name="Ortiz-Santana B."/>
            <person name="Ovrebo C."/>
            <person name="Racz N."/>
            <person name="Riley R."/>
            <person name="Savchenko A."/>
            <person name="Shiryaev A."/>
            <person name="Soop K."/>
            <person name="Spirin V."/>
            <person name="Szebenyi C."/>
            <person name="Tomsovsky M."/>
            <person name="Tulloss R.E."/>
            <person name="Uehling J."/>
            <person name="Grigoriev I.V."/>
            <person name="Vagvolgyi C."/>
            <person name="Papp T."/>
            <person name="Martin F.M."/>
            <person name="Miettinen O."/>
            <person name="Hibbett D.S."/>
            <person name="Nagy L.G."/>
        </authorList>
    </citation>
    <scope>NUCLEOTIDE SEQUENCE [LARGE SCALE GENOMIC DNA]</scope>
    <source>
        <strain evidence="2 3">CBS 166.37</strain>
    </source>
</reference>
<proteinExistence type="predicted"/>
<keyword evidence="1" id="KW-1133">Transmembrane helix</keyword>
<protein>
    <submittedName>
        <fullName evidence="2">Uncharacterized protein</fullName>
    </submittedName>
</protein>
<name>A0A5C3LVP3_9AGAR</name>
<sequence>MINKLIPFAINTGFLTRCILTLAQGRVLIDAGVYILLCLCDAAFFDFDFNYHPTYIPTYSLGSTHQASEIFSFYAFFILILHIFVPLFFVFRFFSSHLHDQHSVLSGTQNYFRRCTSSKASSQPPVSMLPPATNPLPPCLTSMLHATSSHFHLPPSMPAASTAQPTSYLELGSF</sequence>
<keyword evidence="1" id="KW-0472">Membrane</keyword>
<dbReference type="Proteomes" id="UP000308652">
    <property type="component" value="Unassembled WGS sequence"/>
</dbReference>
<dbReference type="AlphaFoldDB" id="A0A5C3LVP3"/>
<keyword evidence="1" id="KW-0812">Transmembrane</keyword>
<evidence type="ECO:0000313" key="2">
    <source>
        <dbReference type="EMBL" id="TFK36186.1"/>
    </source>
</evidence>
<organism evidence="2 3">
    <name type="scientific">Crucibulum laeve</name>
    <dbReference type="NCBI Taxonomy" id="68775"/>
    <lineage>
        <taxon>Eukaryota</taxon>
        <taxon>Fungi</taxon>
        <taxon>Dikarya</taxon>
        <taxon>Basidiomycota</taxon>
        <taxon>Agaricomycotina</taxon>
        <taxon>Agaricomycetes</taxon>
        <taxon>Agaricomycetidae</taxon>
        <taxon>Agaricales</taxon>
        <taxon>Agaricineae</taxon>
        <taxon>Nidulariaceae</taxon>
        <taxon>Crucibulum</taxon>
    </lineage>
</organism>